<dbReference type="EMBL" id="MK072513">
    <property type="protein sequence ID" value="AYV86717.1"/>
    <property type="molecule type" value="Genomic_DNA"/>
</dbReference>
<evidence type="ECO:0000313" key="1">
    <source>
        <dbReference type="EMBL" id="AYV86717.1"/>
    </source>
</evidence>
<name>A0A3G5AHP2_9VIRU</name>
<sequence>MQKYDPVSRAEIQKKIKLCQHRCVEYYLQYKDVLKPTDHIVFAIEWLNDPSKIVKIGNWCDIIGPPKTGCTVGEWYDYLDEYCYINTIGGLTKELEEEKELNTKNSHDFQSEHEVLVYDVYICDGVSDFIHGGPHIIQEIFVPCLQLCLNMDVSNDHIYAFQSNVDRFVADDTKKGKPPRKIKIVATNEQLQMFKEQHRLVVEKERIDVEIKKAYKDLVSELVKIK</sequence>
<organism evidence="1">
    <name type="scientific">Sylvanvirus sp</name>
    <dbReference type="NCBI Taxonomy" id="2487774"/>
    <lineage>
        <taxon>Viruses</taxon>
    </lineage>
</organism>
<protein>
    <submittedName>
        <fullName evidence="1">Uncharacterized protein</fullName>
    </submittedName>
</protein>
<proteinExistence type="predicted"/>
<reference evidence="1" key="1">
    <citation type="submission" date="2018-10" db="EMBL/GenBank/DDBJ databases">
        <title>Hidden diversity of soil giant viruses.</title>
        <authorList>
            <person name="Schulz F."/>
            <person name="Alteio L."/>
            <person name="Goudeau D."/>
            <person name="Ryan E.M."/>
            <person name="Malmstrom R.R."/>
            <person name="Blanchard J."/>
            <person name="Woyke T."/>
        </authorList>
    </citation>
    <scope>NUCLEOTIDE SEQUENCE</scope>
    <source>
        <strain evidence="1">SYV1</strain>
    </source>
</reference>
<accession>A0A3G5AHP2</accession>
<gene>
    <name evidence="1" type="ORF">Sylvanvirus7_15</name>
</gene>